<evidence type="ECO:0000256" key="1">
    <source>
        <dbReference type="SAM" id="MobiDB-lite"/>
    </source>
</evidence>
<feature type="transmembrane region" description="Helical" evidence="2">
    <location>
        <begin position="334"/>
        <end position="356"/>
    </location>
</feature>
<keyword evidence="2" id="KW-0472">Membrane</keyword>
<gene>
    <name evidence="3" type="ORF">FHX50_000446</name>
</gene>
<feature type="compositionally biased region" description="Acidic residues" evidence="1">
    <location>
        <begin position="216"/>
        <end position="245"/>
    </location>
</feature>
<feature type="compositionally biased region" description="Acidic residues" evidence="1">
    <location>
        <begin position="190"/>
        <end position="204"/>
    </location>
</feature>
<keyword evidence="2" id="KW-0812">Transmembrane</keyword>
<dbReference type="EMBL" id="JACHWP010000001">
    <property type="protein sequence ID" value="MBB3022198.1"/>
    <property type="molecule type" value="Genomic_DNA"/>
</dbReference>
<dbReference type="Proteomes" id="UP000568050">
    <property type="component" value="Unassembled WGS sequence"/>
</dbReference>
<keyword evidence="4" id="KW-1185">Reference proteome</keyword>
<reference evidence="3 4" key="1">
    <citation type="submission" date="2020-08" db="EMBL/GenBank/DDBJ databases">
        <title>Sequencing the genomes of 1000 actinobacteria strains.</title>
        <authorList>
            <person name="Klenk H.-P."/>
        </authorList>
    </citation>
    <scope>NUCLEOTIDE SEQUENCE [LARGE SCALE GENOMIC DNA]</scope>
    <source>
        <strain evidence="3 4">DSM 23040</strain>
    </source>
</reference>
<name>A0A839QRB0_9MICO</name>
<dbReference type="RefSeq" id="WP_183374065.1">
    <property type="nucleotide sequence ID" value="NZ_CBCSFZ010000008.1"/>
</dbReference>
<feature type="compositionally biased region" description="Acidic residues" evidence="1">
    <location>
        <begin position="68"/>
        <end position="77"/>
    </location>
</feature>
<evidence type="ECO:0000313" key="3">
    <source>
        <dbReference type="EMBL" id="MBB3022198.1"/>
    </source>
</evidence>
<comment type="caution">
    <text evidence="3">The sequence shown here is derived from an EMBL/GenBank/DDBJ whole genome shotgun (WGS) entry which is preliminary data.</text>
</comment>
<organism evidence="3 4">
    <name type="scientific">Helcobacillus massiliensis</name>
    <dbReference type="NCBI Taxonomy" id="521392"/>
    <lineage>
        <taxon>Bacteria</taxon>
        <taxon>Bacillati</taxon>
        <taxon>Actinomycetota</taxon>
        <taxon>Actinomycetes</taxon>
        <taxon>Micrococcales</taxon>
        <taxon>Dermabacteraceae</taxon>
        <taxon>Helcobacillus</taxon>
    </lineage>
</organism>
<proteinExistence type="predicted"/>
<feature type="compositionally biased region" description="Basic and acidic residues" evidence="1">
    <location>
        <begin position="284"/>
        <end position="297"/>
    </location>
</feature>
<feature type="region of interest" description="Disordered" evidence="1">
    <location>
        <begin position="1"/>
        <end position="25"/>
    </location>
</feature>
<evidence type="ECO:0000256" key="2">
    <source>
        <dbReference type="SAM" id="Phobius"/>
    </source>
</evidence>
<feature type="compositionally biased region" description="Acidic residues" evidence="1">
    <location>
        <begin position="159"/>
        <end position="181"/>
    </location>
</feature>
<feature type="region of interest" description="Disordered" evidence="1">
    <location>
        <begin position="284"/>
        <end position="321"/>
    </location>
</feature>
<feature type="region of interest" description="Disordered" evidence="1">
    <location>
        <begin position="104"/>
        <end position="254"/>
    </location>
</feature>
<protein>
    <submittedName>
        <fullName evidence="3">Uncharacterized protein</fullName>
    </submittedName>
</protein>
<dbReference type="AlphaFoldDB" id="A0A839QRB0"/>
<evidence type="ECO:0000313" key="4">
    <source>
        <dbReference type="Proteomes" id="UP000568050"/>
    </source>
</evidence>
<keyword evidence="2" id="KW-1133">Transmembrane helix</keyword>
<sequence>MAPENSVTGRRGRRARAAEGGSARRRGGTITLSLFAFRPVMEIPPADSPKPERDGLLPASALRVEEAAPDVQEDAADGFDPHRVTETVDGREITIEFKPVVFDPSDVPVAENGPADLELGVEDPALNYEDAEEPTDAEKLSGEEETADEVDLAGAGEPADAEDSADADETADVEEADEAAEDALASDPLVVDDELPDEAGEDADASVADGTVADGMDADDESDGDEDDVVPADADAEVDDADTDVDGGAAAHVDADDQRSIGTVAAALGSTALAAGTATAELSRDRAADADRDHDGVEFGELPPEDAPDPRPAPRFEGTVLNKPTRSTAGVGAWITWGVIALVLLAIVLLVLFGLIGPGILQSGAAPVGPTTSLTATIADLSPPRIGVSSL</sequence>
<feature type="region of interest" description="Disordered" evidence="1">
    <location>
        <begin position="68"/>
        <end position="87"/>
    </location>
</feature>
<accession>A0A839QRB0</accession>